<accession>A0ABW6HJX6</accession>
<dbReference type="RefSeq" id="WP_379856983.1">
    <property type="nucleotide sequence ID" value="NZ_JBHZQA010000002.1"/>
</dbReference>
<evidence type="ECO:0000313" key="1">
    <source>
        <dbReference type="EMBL" id="MFE3847150.1"/>
    </source>
</evidence>
<keyword evidence="2" id="KW-1185">Reference proteome</keyword>
<comment type="caution">
    <text evidence="1">The sequence shown here is derived from an EMBL/GenBank/DDBJ whole genome shotgun (WGS) entry which is preliminary data.</text>
</comment>
<organism evidence="1 2">
    <name type="scientific">Flavobacterium fructosi</name>
    <dbReference type="NCBI Taxonomy" id="3230416"/>
    <lineage>
        <taxon>Bacteria</taxon>
        <taxon>Pseudomonadati</taxon>
        <taxon>Bacteroidota</taxon>
        <taxon>Flavobacteriia</taxon>
        <taxon>Flavobacteriales</taxon>
        <taxon>Flavobacteriaceae</taxon>
        <taxon>Flavobacterium</taxon>
    </lineage>
</organism>
<evidence type="ECO:0000313" key="2">
    <source>
        <dbReference type="Proteomes" id="UP001600039"/>
    </source>
</evidence>
<dbReference type="Proteomes" id="UP001600039">
    <property type="component" value="Unassembled WGS sequence"/>
</dbReference>
<reference evidence="1 2" key="1">
    <citation type="submission" date="2024-06" db="EMBL/GenBank/DDBJ databases">
        <title>Flavobacterium spp. isolated from glacier.</title>
        <authorList>
            <person name="Han D."/>
        </authorList>
    </citation>
    <scope>NUCLEOTIDE SEQUENCE [LARGE SCALE GENOMIC DNA]</scope>
    <source>
        <strain evidence="1 2">LB3P45</strain>
    </source>
</reference>
<protein>
    <submittedName>
        <fullName evidence="1">Uncharacterized protein</fullName>
    </submittedName>
</protein>
<sequence>MRELDELIDKLNKDQYAAVSVFDLDANSFLFRNKTNFEIIEQYGTAEAFFESLFAKGHKRLNLNLKRKNGSTYKVDGAGFEVKFSNDNQELQPQTQMQVQPAQAKKTEGVFSNSLGLGTLDVMNLLVSKNDATRLMAENSVLISDNKLLKETNERLKEDALATKYSDNKSKGNQEMLMGAIQNLPALMSFVKGTPMPAAGLMAAVEAYSSPIKQSFADALQNIDDTVVTVLGSISNGLNTNVEFSGELAELLKKHKLWA</sequence>
<dbReference type="EMBL" id="JBHZQA010000002">
    <property type="protein sequence ID" value="MFE3847150.1"/>
    <property type="molecule type" value="Genomic_DNA"/>
</dbReference>
<name>A0ABW6HJX6_9FLAO</name>
<proteinExistence type="predicted"/>
<gene>
    <name evidence="1" type="ORF">ACFX5D_04105</name>
</gene>